<dbReference type="OMA" id="SEACTHE"/>
<evidence type="ECO:0000256" key="1">
    <source>
        <dbReference type="SAM" id="SignalP"/>
    </source>
</evidence>
<dbReference type="AlphaFoldDB" id="A0A913ZUH0"/>
<name>A0A913ZUH0_PATMI</name>
<keyword evidence="1" id="KW-0732">Signal</keyword>
<sequence>MSFTRLTTLLTFPLQTTLILNSDYADNNTATAITQEETEALEQATVQQANCNLWYKCREQRLTASQFGRVITRKKDVNTKFLTSLCKVCDAGQTEILEVKCPYSARDMTVAEAVDGNPNFYMAKSGNGLQLKKTHQYFHQVQGQLMVTGAPFCDFVVFTSKDIHVERIVPDTAVWEAMLSKLALFYKEHVTPFLANT</sequence>
<evidence type="ECO:0000313" key="2">
    <source>
        <dbReference type="EnsemblMetazoa" id="XP_038055353.1"/>
    </source>
</evidence>
<accession>A0A913ZUH0</accession>
<feature type="signal peptide" evidence="1">
    <location>
        <begin position="1"/>
        <end position="19"/>
    </location>
</feature>
<dbReference type="PANTHER" id="PTHR46609">
    <property type="entry name" value="EXONUCLEASE, PHAGE-TYPE/RECB, C-TERMINAL DOMAIN-CONTAINING PROTEIN"/>
    <property type="match status" value="1"/>
</dbReference>
<dbReference type="CDD" id="cd22343">
    <property type="entry name" value="PDDEXK_lambda_exonuclease-like"/>
    <property type="match status" value="1"/>
</dbReference>
<dbReference type="RefSeq" id="XP_038055353.1">
    <property type="nucleotide sequence ID" value="XM_038199425.1"/>
</dbReference>
<dbReference type="PANTHER" id="PTHR46609:SF8">
    <property type="entry name" value="YQAJ VIRAL RECOMBINASE DOMAIN-CONTAINING PROTEIN"/>
    <property type="match status" value="1"/>
</dbReference>
<dbReference type="SUPFAM" id="SSF52980">
    <property type="entry name" value="Restriction endonuclease-like"/>
    <property type="match status" value="1"/>
</dbReference>
<dbReference type="Gene3D" id="3.90.320.10">
    <property type="match status" value="2"/>
</dbReference>
<organism evidence="2 3">
    <name type="scientific">Patiria miniata</name>
    <name type="common">Bat star</name>
    <name type="synonym">Asterina miniata</name>
    <dbReference type="NCBI Taxonomy" id="46514"/>
    <lineage>
        <taxon>Eukaryota</taxon>
        <taxon>Metazoa</taxon>
        <taxon>Echinodermata</taxon>
        <taxon>Eleutherozoa</taxon>
        <taxon>Asterozoa</taxon>
        <taxon>Asteroidea</taxon>
        <taxon>Valvatacea</taxon>
        <taxon>Valvatida</taxon>
        <taxon>Asterinidae</taxon>
        <taxon>Patiria</taxon>
    </lineage>
</organism>
<dbReference type="GeneID" id="119727497"/>
<protein>
    <recommendedName>
        <fullName evidence="4">YqaJ viral recombinase domain-containing protein</fullName>
    </recommendedName>
</protein>
<dbReference type="InterPro" id="IPR011604">
    <property type="entry name" value="PDDEXK-like_dom_sf"/>
</dbReference>
<dbReference type="OrthoDB" id="6158042at2759"/>
<keyword evidence="3" id="KW-1185">Reference proteome</keyword>
<dbReference type="Proteomes" id="UP000887568">
    <property type="component" value="Unplaced"/>
</dbReference>
<feature type="chain" id="PRO_5037273546" description="YqaJ viral recombinase domain-containing protein" evidence="1">
    <location>
        <begin position="20"/>
        <end position="197"/>
    </location>
</feature>
<evidence type="ECO:0008006" key="4">
    <source>
        <dbReference type="Google" id="ProtNLM"/>
    </source>
</evidence>
<dbReference type="InterPro" id="IPR051703">
    <property type="entry name" value="NF-kappa-B_Signaling_Reg"/>
</dbReference>
<evidence type="ECO:0000313" key="3">
    <source>
        <dbReference type="Proteomes" id="UP000887568"/>
    </source>
</evidence>
<dbReference type="InterPro" id="IPR011335">
    <property type="entry name" value="Restrct_endonuc-II-like"/>
</dbReference>
<dbReference type="GO" id="GO:0006281">
    <property type="term" value="P:DNA repair"/>
    <property type="evidence" value="ECO:0007669"/>
    <property type="project" value="UniProtKB-ARBA"/>
</dbReference>
<dbReference type="EnsemblMetazoa" id="XM_038199425.1">
    <property type="protein sequence ID" value="XP_038055353.1"/>
    <property type="gene ID" value="LOC119727497"/>
</dbReference>
<proteinExistence type="predicted"/>
<reference evidence="2" key="1">
    <citation type="submission" date="2022-11" db="UniProtKB">
        <authorList>
            <consortium name="EnsemblMetazoa"/>
        </authorList>
    </citation>
    <scope>IDENTIFICATION</scope>
</reference>